<evidence type="ECO:0000313" key="1">
    <source>
        <dbReference type="EMBL" id="KAJ9637355.1"/>
    </source>
</evidence>
<dbReference type="Proteomes" id="UP001172680">
    <property type="component" value="Unassembled WGS sequence"/>
</dbReference>
<dbReference type="EMBL" id="JAPDRP010000023">
    <property type="protein sequence ID" value="KAJ9637355.1"/>
    <property type="molecule type" value="Genomic_DNA"/>
</dbReference>
<reference evidence="1" key="1">
    <citation type="submission" date="2022-10" db="EMBL/GenBank/DDBJ databases">
        <title>Culturing micro-colonial fungi from biological soil crusts in the Mojave desert and describing Neophaeococcomyces mojavensis, and introducing the new genera and species Taxawa tesnikishii.</title>
        <authorList>
            <person name="Kurbessoian T."/>
            <person name="Stajich J.E."/>
        </authorList>
    </citation>
    <scope>NUCLEOTIDE SEQUENCE</scope>
    <source>
        <strain evidence="1">JES_115</strain>
    </source>
</reference>
<name>A0ACC2YQL8_9PEZI</name>
<evidence type="ECO:0000313" key="2">
    <source>
        <dbReference type="Proteomes" id="UP001172680"/>
    </source>
</evidence>
<accession>A0ACC2YQL8</accession>
<sequence length="1081" mass="122863">MDFTEFTVVLRSEGRTRGEAEDDPHYSAIFTSFPYLDIHSQQRKAPQPSNKFYPSRSLLQAYYSYESTFERDNEQALRKHSDNPSTNIIHVPQLWALKLGEVDRPASIKPFNVLNPKIATTDDVQEVEQIVREQYNPTSFANKDHQAMVSDLDHLEESDFQEFLNQVGNGSKRIFDIEIREQRASMDADTDSNPSGEEEHHRSLFDTGKVNSGGPAIVDAPASQLSEPVQQQTPIQPQVPPFLMWAETELKSSSPEPNSTLDPTVGLKLEEGILSHNVGRVQKRLETEPLKFGRHGDVHEIERGFVDTKFYNAMRQKDYQDLQAVMPVTTANLRDLLDQEIALVSQATGSTWYRALEHATRAIVVFHKIEVHSLFLQYTESLRHLIELFVPEKHSDSITRKCWGSIYSLALILNKADVRPHSRSSDDPIKSTWTIRNFDPGSKLFKKLQLQKPPVGFHKCKRCQDHAGFDAPEQALQHLEEKHFRSQTSARAKLGSFAAGVSPSDLVFRIIDTADVPVVTKYMFLGELLESCVETMSFLIRNARRIVYGVATRDGTKSPRYGLPGSLLDCFRHVVTFVLAAQRAAAYIDSKSQEWDNSQWWPHIEDLCKAQGVLFDFAERAATAMIESRKDLCQMVQTGRKEESLGNIALGPEFVLAWVMRRLVVKPILDGSKATDLYGNFFTKLQFQANHRPRKRLLRDINLLQEELAALNTVNGWQLKALQDYSTVLDDKTYHYSSQRRQQIHIYLKNLASSTARHLVSENDQYNDLFSACKPLSEKTKQSVEINEEDHGKYKGNSEVDYFAMNTSDIRGMGSTQPLFWVIAVPLTSVVPAVILGIAYNGDGLRSKLSSLMPISRAGDRAPDAAVMSIAVRERINKDISRTTEGGRSLATDEAEFESPVEPPVFVRPFQRSQTSQTFVTHGYSSITQPPYLPGPYPATSQYMSPSQPTYVKIHRDHVSIDTLTYYGLPWEYDRDDKNYIIILRELDRRDTDLLFEHTRRLRQNVRTKDPRPSDRVQAEALSNMEYIWLRRRDTAQVNSGDIEYGKESAGRNTGQQSSHPSEPREGAINMEEKNLNDVQL</sequence>
<gene>
    <name evidence="1" type="ORF">H2199_007642</name>
</gene>
<proteinExistence type="predicted"/>
<protein>
    <submittedName>
        <fullName evidence="1">Uncharacterized protein</fullName>
    </submittedName>
</protein>
<keyword evidence="2" id="KW-1185">Reference proteome</keyword>
<organism evidence="1 2">
    <name type="scientific">Coniosporium tulheliwenetii</name>
    <dbReference type="NCBI Taxonomy" id="3383036"/>
    <lineage>
        <taxon>Eukaryota</taxon>
        <taxon>Fungi</taxon>
        <taxon>Dikarya</taxon>
        <taxon>Ascomycota</taxon>
        <taxon>Pezizomycotina</taxon>
        <taxon>Dothideomycetes</taxon>
        <taxon>Dothideomycetes incertae sedis</taxon>
        <taxon>Coniosporium</taxon>
    </lineage>
</organism>
<comment type="caution">
    <text evidence="1">The sequence shown here is derived from an EMBL/GenBank/DDBJ whole genome shotgun (WGS) entry which is preliminary data.</text>
</comment>